<reference evidence="7 8" key="1">
    <citation type="journal article" date="2023" name="Int. J. Mol. Sci.">
        <title>De Novo Assembly and Annotation of 11 Diverse Shrub Willow (Salix) Genomes Reveals Novel Gene Organization in Sex-Linked Regions.</title>
        <authorList>
            <person name="Hyden B."/>
            <person name="Feng K."/>
            <person name="Yates T.B."/>
            <person name="Jawdy S."/>
            <person name="Cereghino C."/>
            <person name="Smart L.B."/>
            <person name="Muchero W."/>
        </authorList>
    </citation>
    <scope>NUCLEOTIDE SEQUENCE [LARGE SCALE GENOMIC DNA]</scope>
    <source>
        <tissue evidence="7">Shoot tip</tissue>
    </source>
</reference>
<keyword evidence="3" id="KW-0862">Zinc</keyword>
<feature type="zinc finger region" description="FLZ-type" evidence="4">
    <location>
        <begin position="246"/>
        <end position="290"/>
    </location>
</feature>
<feature type="domain" description="FLZ-type" evidence="6">
    <location>
        <begin position="246"/>
        <end position="290"/>
    </location>
</feature>
<keyword evidence="2" id="KW-0479">Metal-binding</keyword>
<keyword evidence="8" id="KW-1185">Reference proteome</keyword>
<sequence>MLRNRSRAVTSKQTLMADHSSTQSTSNQNCTQPTSFLVSPRFKAFTFKGLPEAEPKMSPSSILDTTKPFFPFKNPFSYVINQPKSPKFFPECKHSWDKSDSKGIGLALIDDTPNCGKVSIQENENNFSKPSNRTVLFGTNHRVQIPPQPNSILLPVESPKSPGEFGILTSRNSQFSASGSVPSCIQSKDSPRVVTGCISMSEMELSEDYTCIITHGPNPTTTHIFDNCVVENYCSLPDMSKSEPKTFLSFCYTCKKNLQQKNDIYIYRGEKAFCSQECRPKTADIKLGANVTACMANLLRAWRFDEMVKDASGSL</sequence>
<dbReference type="EMBL" id="JAPFFJ010000017">
    <property type="protein sequence ID" value="KAJ6405646.1"/>
    <property type="molecule type" value="Genomic_DNA"/>
</dbReference>
<gene>
    <name evidence="7" type="ORF">OIU84_013577</name>
</gene>
<evidence type="ECO:0000256" key="3">
    <source>
        <dbReference type="ARBA" id="ARBA00022771"/>
    </source>
</evidence>
<dbReference type="PANTHER" id="PTHR46443">
    <property type="entry name" value="FCS-LIKE ZINC FINGER 8"/>
    <property type="match status" value="1"/>
</dbReference>
<evidence type="ECO:0000256" key="2">
    <source>
        <dbReference type="ARBA" id="ARBA00022723"/>
    </source>
</evidence>
<protein>
    <recommendedName>
        <fullName evidence="6">FLZ-type domain-containing protein</fullName>
    </recommendedName>
</protein>
<dbReference type="PROSITE" id="PS51795">
    <property type="entry name" value="ZF_FLZ"/>
    <property type="match status" value="1"/>
</dbReference>
<proteinExistence type="inferred from homology"/>
<feature type="region of interest" description="Disordered" evidence="5">
    <location>
        <begin position="1"/>
        <end position="33"/>
    </location>
</feature>
<dbReference type="Pfam" id="PF04570">
    <property type="entry name" value="zf-FLZ"/>
    <property type="match status" value="1"/>
</dbReference>
<organism evidence="7 8">
    <name type="scientific">Salix udensis</name>
    <dbReference type="NCBI Taxonomy" id="889485"/>
    <lineage>
        <taxon>Eukaryota</taxon>
        <taxon>Viridiplantae</taxon>
        <taxon>Streptophyta</taxon>
        <taxon>Embryophyta</taxon>
        <taxon>Tracheophyta</taxon>
        <taxon>Spermatophyta</taxon>
        <taxon>Magnoliopsida</taxon>
        <taxon>eudicotyledons</taxon>
        <taxon>Gunneridae</taxon>
        <taxon>Pentapetalae</taxon>
        <taxon>rosids</taxon>
        <taxon>fabids</taxon>
        <taxon>Malpighiales</taxon>
        <taxon>Salicaceae</taxon>
        <taxon>Saliceae</taxon>
        <taxon>Salix</taxon>
    </lineage>
</organism>
<keyword evidence="3" id="KW-0863">Zinc-finger</keyword>
<dbReference type="Proteomes" id="UP001162972">
    <property type="component" value="Chromosome 2"/>
</dbReference>
<dbReference type="AlphaFoldDB" id="A0AAD6JI92"/>
<evidence type="ECO:0000313" key="8">
    <source>
        <dbReference type="Proteomes" id="UP001162972"/>
    </source>
</evidence>
<dbReference type="InterPro" id="IPR044593">
    <property type="entry name" value="FLZ8/MARD1"/>
</dbReference>
<feature type="compositionally biased region" description="Low complexity" evidence="5">
    <location>
        <begin position="20"/>
        <end position="33"/>
    </location>
</feature>
<dbReference type="PANTHER" id="PTHR46443:SF3">
    <property type="entry name" value="PROTEIN MARD1"/>
    <property type="match status" value="1"/>
</dbReference>
<evidence type="ECO:0000259" key="6">
    <source>
        <dbReference type="PROSITE" id="PS51795"/>
    </source>
</evidence>
<evidence type="ECO:0000256" key="1">
    <source>
        <dbReference type="ARBA" id="ARBA00009374"/>
    </source>
</evidence>
<dbReference type="InterPro" id="IPR007650">
    <property type="entry name" value="Zf-FLZ_dom"/>
</dbReference>
<dbReference type="GO" id="GO:0008270">
    <property type="term" value="F:zinc ion binding"/>
    <property type="evidence" value="ECO:0007669"/>
    <property type="project" value="UniProtKB-KW"/>
</dbReference>
<name>A0AAD6JI92_9ROSI</name>
<accession>A0AAD6JI92</accession>
<comment type="similarity">
    <text evidence="1">Belongs to the FLZ family.</text>
</comment>
<evidence type="ECO:0000256" key="5">
    <source>
        <dbReference type="SAM" id="MobiDB-lite"/>
    </source>
</evidence>
<comment type="caution">
    <text evidence="7">The sequence shown here is derived from an EMBL/GenBank/DDBJ whole genome shotgun (WGS) entry which is preliminary data.</text>
</comment>
<evidence type="ECO:0000313" key="7">
    <source>
        <dbReference type="EMBL" id="KAJ6405646.1"/>
    </source>
</evidence>
<evidence type="ECO:0000256" key="4">
    <source>
        <dbReference type="PROSITE-ProRule" id="PRU01131"/>
    </source>
</evidence>